<keyword evidence="10" id="KW-0472">Membrane</keyword>
<keyword evidence="5" id="KW-0418">Kinase</keyword>
<keyword evidence="4" id="KW-0547">Nucleotide-binding</keyword>
<dbReference type="PANTHER" id="PTHR32309:SF13">
    <property type="entry name" value="FERRIC ENTEROBACTIN TRANSPORT PROTEIN FEPE"/>
    <property type="match status" value="1"/>
</dbReference>
<dbReference type="CDD" id="cd05387">
    <property type="entry name" value="BY-kinase"/>
    <property type="match status" value="1"/>
</dbReference>
<dbReference type="InterPro" id="IPR032807">
    <property type="entry name" value="GNVR"/>
</dbReference>
<dbReference type="InterPro" id="IPR050445">
    <property type="entry name" value="Bact_polysacc_biosynth/exp"/>
</dbReference>
<dbReference type="EC" id="2.7.10.2" evidence="2"/>
<evidence type="ECO:0000259" key="11">
    <source>
        <dbReference type="Pfam" id="PF13614"/>
    </source>
</evidence>
<evidence type="ECO:0000259" key="12">
    <source>
        <dbReference type="Pfam" id="PF13807"/>
    </source>
</evidence>
<dbReference type="Proteomes" id="UP000676409">
    <property type="component" value="Chromosome"/>
</dbReference>
<keyword evidence="6" id="KW-0067">ATP-binding</keyword>
<evidence type="ECO:0000256" key="3">
    <source>
        <dbReference type="ARBA" id="ARBA00022679"/>
    </source>
</evidence>
<feature type="domain" description="AAA" evidence="11">
    <location>
        <begin position="549"/>
        <end position="675"/>
    </location>
</feature>
<dbReference type="GO" id="GO:0004715">
    <property type="term" value="F:non-membrane spanning protein tyrosine kinase activity"/>
    <property type="evidence" value="ECO:0007669"/>
    <property type="project" value="UniProtKB-EC"/>
</dbReference>
<evidence type="ECO:0000313" key="14">
    <source>
        <dbReference type="Proteomes" id="UP000676409"/>
    </source>
</evidence>
<dbReference type="GO" id="GO:0005886">
    <property type="term" value="C:plasma membrane"/>
    <property type="evidence" value="ECO:0007669"/>
    <property type="project" value="TreeGrafter"/>
</dbReference>
<evidence type="ECO:0000256" key="1">
    <source>
        <dbReference type="ARBA" id="ARBA00007316"/>
    </source>
</evidence>
<accession>A0A975IVY0</accession>
<keyword evidence="7" id="KW-0829">Tyrosine-protein kinase</keyword>
<organism evidence="13 14">
    <name type="scientific">Phenylobacterium montanum</name>
    <dbReference type="NCBI Taxonomy" id="2823693"/>
    <lineage>
        <taxon>Bacteria</taxon>
        <taxon>Pseudomonadati</taxon>
        <taxon>Pseudomonadota</taxon>
        <taxon>Alphaproteobacteria</taxon>
        <taxon>Caulobacterales</taxon>
        <taxon>Caulobacteraceae</taxon>
        <taxon>Phenylobacterium</taxon>
    </lineage>
</organism>
<evidence type="ECO:0000256" key="9">
    <source>
        <dbReference type="SAM" id="MobiDB-lite"/>
    </source>
</evidence>
<evidence type="ECO:0000256" key="6">
    <source>
        <dbReference type="ARBA" id="ARBA00022840"/>
    </source>
</evidence>
<dbReference type="EMBL" id="CP073078">
    <property type="protein sequence ID" value="QUD89313.1"/>
    <property type="molecule type" value="Genomic_DNA"/>
</dbReference>
<keyword evidence="10" id="KW-1133">Transmembrane helix</keyword>
<keyword evidence="14" id="KW-1185">Reference proteome</keyword>
<dbReference type="InterPro" id="IPR025669">
    <property type="entry name" value="AAA_dom"/>
</dbReference>
<sequence>MTVNPKLFTPRAPGSNLKDESGWSNEFDGHAVDFVRIGELFMRRPILISAVFAVLFAVVMGAIMSAPKQYTAMAQVQVDINSRNLTDVASGADNTGTGLADAAKIDTEIGMIQSGAVARQVLLDLGPPPTDAKAKGSSTPAWLKAIKNAVHPSNGQPAASPLDPIQKLQKGLKVEREGGGYVIDIQYTATDPAWAAKTANAFVAAYQRQKSLSSVEQSQEAGAYMSGNLADLERQVMQADAAVAAYRASHGLEQAGSTTMDEQNILAIGQQLVSARAAQAEVEARYKTAADQLAHGSNGDDVGEALSSPVVQQLRGQRASLSQRLTELRTRYGSRHPDVVTTQQQLIDIDGQIQAEIRRILSNLSAQVQVARERTASLQASLNGANRSLVGSDAASVKLNELLRNQEAARETYQQYLARFKQNNVTTGAPPTNAHVITPATPPSKPSAPNALKAMAIALAAGLVGGVGTMFGAGLLERTFNDIDEIESELAVPALASIPLLQSTVSRGGKKGRVPSVYVVERPLSVFAESFRTLRTTLQAMRLNGRPVKVVAITSAVPHEGKTTTAVCLARVAALGHAKVLVIDTDLRRRALGAAFGVEADIGLVEVLDGAVTLERALVKDSMSSAMFLPLSSSTSPQRDVLSSPALDKLLAAAREYYDLIILDAAPVLLLADARTLAQRVDATLLLARWRATPKSAVRSAVRELSAVGAALAGVVLTQVDRRLERKSQYGGSQYYRSYGAYFEE</sequence>
<feature type="transmembrane region" description="Helical" evidence="10">
    <location>
        <begin position="46"/>
        <end position="66"/>
    </location>
</feature>
<feature type="region of interest" description="Disordered" evidence="9">
    <location>
        <begin position="1"/>
        <end position="20"/>
    </location>
</feature>
<evidence type="ECO:0000256" key="7">
    <source>
        <dbReference type="ARBA" id="ARBA00023137"/>
    </source>
</evidence>
<dbReference type="SUPFAM" id="SSF52540">
    <property type="entry name" value="P-loop containing nucleoside triphosphate hydrolases"/>
    <property type="match status" value="1"/>
</dbReference>
<comment type="catalytic activity">
    <reaction evidence="8">
        <text>L-tyrosyl-[protein] + ATP = O-phospho-L-tyrosyl-[protein] + ADP + H(+)</text>
        <dbReference type="Rhea" id="RHEA:10596"/>
        <dbReference type="Rhea" id="RHEA-COMP:10136"/>
        <dbReference type="Rhea" id="RHEA-COMP:20101"/>
        <dbReference type="ChEBI" id="CHEBI:15378"/>
        <dbReference type="ChEBI" id="CHEBI:30616"/>
        <dbReference type="ChEBI" id="CHEBI:46858"/>
        <dbReference type="ChEBI" id="CHEBI:61978"/>
        <dbReference type="ChEBI" id="CHEBI:456216"/>
        <dbReference type="EC" id="2.7.10.2"/>
    </reaction>
</comment>
<evidence type="ECO:0000313" key="13">
    <source>
        <dbReference type="EMBL" id="QUD89313.1"/>
    </source>
</evidence>
<dbReference type="Gene3D" id="3.40.50.300">
    <property type="entry name" value="P-loop containing nucleotide triphosphate hydrolases"/>
    <property type="match status" value="1"/>
</dbReference>
<feature type="domain" description="Tyrosine-protein kinase G-rich" evidence="12">
    <location>
        <begin position="401"/>
        <end position="471"/>
    </location>
</feature>
<dbReference type="AlphaFoldDB" id="A0A975IVY0"/>
<dbReference type="InterPro" id="IPR027417">
    <property type="entry name" value="P-loop_NTPase"/>
</dbReference>
<keyword evidence="3 13" id="KW-0808">Transferase</keyword>
<dbReference type="NCBIfam" id="TIGR01007">
    <property type="entry name" value="eps_fam"/>
    <property type="match status" value="1"/>
</dbReference>
<reference evidence="13" key="1">
    <citation type="submission" date="2021-04" db="EMBL/GenBank/DDBJ databases">
        <title>The complete genome sequence of Caulobacter sp. S6.</title>
        <authorList>
            <person name="Tang Y."/>
            <person name="Ouyang W."/>
            <person name="Liu Q."/>
            <person name="Huang B."/>
            <person name="Guo Z."/>
            <person name="Lei P."/>
        </authorList>
    </citation>
    <scope>NUCLEOTIDE SEQUENCE</scope>
    <source>
        <strain evidence="13">S6</strain>
    </source>
</reference>
<evidence type="ECO:0000256" key="2">
    <source>
        <dbReference type="ARBA" id="ARBA00011903"/>
    </source>
</evidence>
<comment type="similarity">
    <text evidence="1">Belongs to the CpsD/CapB family.</text>
</comment>
<proteinExistence type="inferred from homology"/>
<gene>
    <name evidence="13" type="ORF">KCG34_05385</name>
</gene>
<name>A0A975IVY0_9CAUL</name>
<keyword evidence="10" id="KW-0812">Transmembrane</keyword>
<evidence type="ECO:0000256" key="5">
    <source>
        <dbReference type="ARBA" id="ARBA00022777"/>
    </source>
</evidence>
<protein>
    <recommendedName>
        <fullName evidence="2">non-specific protein-tyrosine kinase</fullName>
        <ecNumber evidence="2">2.7.10.2</ecNumber>
    </recommendedName>
</protein>
<evidence type="ECO:0000256" key="4">
    <source>
        <dbReference type="ARBA" id="ARBA00022741"/>
    </source>
</evidence>
<dbReference type="RefSeq" id="WP_211939365.1">
    <property type="nucleotide sequence ID" value="NZ_CP073078.1"/>
</dbReference>
<dbReference type="Pfam" id="PF13614">
    <property type="entry name" value="AAA_31"/>
    <property type="match status" value="1"/>
</dbReference>
<dbReference type="GO" id="GO:0005524">
    <property type="term" value="F:ATP binding"/>
    <property type="evidence" value="ECO:0007669"/>
    <property type="project" value="UniProtKB-KW"/>
</dbReference>
<evidence type="ECO:0000256" key="10">
    <source>
        <dbReference type="SAM" id="Phobius"/>
    </source>
</evidence>
<evidence type="ECO:0000256" key="8">
    <source>
        <dbReference type="ARBA" id="ARBA00051245"/>
    </source>
</evidence>
<dbReference type="KEGG" id="caul:KCG34_05385"/>
<dbReference type="InterPro" id="IPR005702">
    <property type="entry name" value="Wzc-like_C"/>
</dbReference>
<dbReference type="Pfam" id="PF13807">
    <property type="entry name" value="GNVR"/>
    <property type="match status" value="1"/>
</dbReference>
<dbReference type="PANTHER" id="PTHR32309">
    <property type="entry name" value="TYROSINE-PROTEIN KINASE"/>
    <property type="match status" value="1"/>
</dbReference>